<dbReference type="PANTHER" id="PTHR37852">
    <property type="entry name" value="YALI0B21208P"/>
    <property type="match status" value="1"/>
</dbReference>
<reference evidence="2 3" key="1">
    <citation type="submission" date="2018-02" db="EMBL/GenBank/DDBJ databases">
        <title>Genome sequence of the basidiomycete white-rot fungus Phlebia centrifuga.</title>
        <authorList>
            <person name="Granchi Z."/>
            <person name="Peng M."/>
            <person name="de Vries R.P."/>
            <person name="Hilden K."/>
            <person name="Makela M.R."/>
            <person name="Grigoriev I."/>
            <person name="Riley R."/>
        </authorList>
    </citation>
    <scope>NUCLEOTIDE SEQUENCE [LARGE SCALE GENOMIC DNA]</scope>
    <source>
        <strain evidence="2 3">FBCC195</strain>
    </source>
</reference>
<keyword evidence="1" id="KW-0472">Membrane</keyword>
<keyword evidence="3" id="KW-1185">Reference proteome</keyword>
<dbReference type="AlphaFoldDB" id="A0A2R6NQY6"/>
<dbReference type="Proteomes" id="UP000186601">
    <property type="component" value="Unassembled WGS sequence"/>
</dbReference>
<keyword evidence="1" id="KW-1133">Transmembrane helix</keyword>
<keyword evidence="1" id="KW-0812">Transmembrane</keyword>
<dbReference type="PANTHER" id="PTHR37852:SF1">
    <property type="entry name" value="HIG1 DOMAIN-CONTAINING PROTEIN"/>
    <property type="match status" value="1"/>
</dbReference>
<feature type="transmembrane region" description="Helical" evidence="1">
    <location>
        <begin position="26"/>
        <end position="43"/>
    </location>
</feature>
<evidence type="ECO:0000256" key="1">
    <source>
        <dbReference type="SAM" id="Phobius"/>
    </source>
</evidence>
<proteinExistence type="predicted"/>
<evidence type="ECO:0000313" key="2">
    <source>
        <dbReference type="EMBL" id="PSR74984.1"/>
    </source>
</evidence>
<protein>
    <submittedName>
        <fullName evidence="2">Uncharacterized protein</fullName>
    </submittedName>
</protein>
<dbReference type="STRING" id="98765.A0A2R6NQY6"/>
<dbReference type="OrthoDB" id="5584028at2759"/>
<evidence type="ECO:0000313" key="3">
    <source>
        <dbReference type="Proteomes" id="UP000186601"/>
    </source>
</evidence>
<name>A0A2R6NQY6_9APHY</name>
<accession>A0A2R6NQY6</accession>
<organism evidence="2 3">
    <name type="scientific">Hermanssonia centrifuga</name>
    <dbReference type="NCBI Taxonomy" id="98765"/>
    <lineage>
        <taxon>Eukaryota</taxon>
        <taxon>Fungi</taxon>
        <taxon>Dikarya</taxon>
        <taxon>Basidiomycota</taxon>
        <taxon>Agaricomycotina</taxon>
        <taxon>Agaricomycetes</taxon>
        <taxon>Polyporales</taxon>
        <taxon>Meruliaceae</taxon>
        <taxon>Hermanssonia</taxon>
    </lineage>
</organism>
<dbReference type="EMBL" id="MLYV02000940">
    <property type="protein sequence ID" value="PSR74984.1"/>
    <property type="molecule type" value="Genomic_DNA"/>
</dbReference>
<comment type="caution">
    <text evidence="2">The sequence shown here is derived from an EMBL/GenBank/DDBJ whole genome shotgun (WGS) entry which is preliminary data.</text>
</comment>
<gene>
    <name evidence="2" type="ORF">PHLCEN_2v9398</name>
</gene>
<feature type="transmembrane region" description="Helical" evidence="1">
    <location>
        <begin position="115"/>
        <end position="135"/>
    </location>
</feature>
<sequence length="203" mass="22009">MTTPYERTDDDAPKPRQIRINVPDRYYLLPGTAVVLGITIGLFRGSRAASLRFLAENVHRPPTTVQGWYFYNKTKNYRLIMGGLKEAGWDALKLGTAAAGWVCIEEGSRRLGEPVAGVGEILAGVGTAGVFSAVYRLPRRAAGRTMMLGLMIGSAVWGLRLGKEQLKAQASARRAEIEAAASEGGKEDVEYVGEAVEAVRKQV</sequence>